<feature type="transmembrane region" description="Helical" evidence="8">
    <location>
        <begin position="52"/>
        <end position="79"/>
    </location>
</feature>
<sequence length="461" mass="50874">MSNQTQESYLKENLKRDLKNRHIQLIALGSAIGVGLFLGSATGIKFTGPSLILSYILVGLIVFVVLRALGEIAVVYPVSGSFSAWADHIMGPLAGYITGWTYWFMWTVTVMAEITAVGIYVTYWFPSVPQWIPALISVTLITLLNLIAVKVYGETEFWFSIIKIVTILFFIVVGAFIIFFGIGNHGIPTGFSNLYKYGGFFPNGLKGFLFSLIIVVYAYLGIEIVAVTAGEAQNPGTTLPSAIDKVIYRIILFYALPMIVILSIYPWFKIGTFGSPFVESFSKLGIAAAASIINFVVITAALSSTNGGLFATGRMLYSLSLQKNAPSAFSKLSNNKVPYIGIIFSSIVMLIGVILNYFIPKQVFTIITSVATTGALYVWLLILVMHMKFRKSLKESKLPKYHLPFYPILNILCIVFLVLVIIVMAFMPDGRIALYVAIPWFGILTAAYYIFGLDKKNKSNI</sequence>
<dbReference type="GO" id="GO:0005886">
    <property type="term" value="C:plasma membrane"/>
    <property type="evidence" value="ECO:0007669"/>
    <property type="project" value="UniProtKB-SubCell"/>
</dbReference>
<feature type="transmembrane region" description="Helical" evidence="8">
    <location>
        <begin position="164"/>
        <end position="187"/>
    </location>
</feature>
<evidence type="ECO:0000256" key="7">
    <source>
        <dbReference type="ARBA" id="ARBA00023136"/>
    </source>
</evidence>
<feature type="transmembrane region" description="Helical" evidence="8">
    <location>
        <begin position="25"/>
        <end position="46"/>
    </location>
</feature>
<dbReference type="Gene3D" id="1.20.1740.10">
    <property type="entry name" value="Amino acid/polyamine transporter I"/>
    <property type="match status" value="1"/>
</dbReference>
<feature type="transmembrane region" description="Helical" evidence="8">
    <location>
        <begin position="337"/>
        <end position="358"/>
    </location>
</feature>
<feature type="transmembrane region" description="Helical" evidence="8">
    <location>
        <begin position="405"/>
        <end position="426"/>
    </location>
</feature>
<evidence type="ECO:0000256" key="8">
    <source>
        <dbReference type="SAM" id="Phobius"/>
    </source>
</evidence>
<dbReference type="Pfam" id="PF00324">
    <property type="entry name" value="AA_permease"/>
    <property type="match status" value="1"/>
</dbReference>
<organism evidence="11 12">
    <name type="scientific">Desulfurella amilsii</name>
    <dbReference type="NCBI Taxonomy" id="1562698"/>
    <lineage>
        <taxon>Bacteria</taxon>
        <taxon>Pseudomonadati</taxon>
        <taxon>Campylobacterota</taxon>
        <taxon>Desulfurellia</taxon>
        <taxon>Desulfurellales</taxon>
        <taxon>Desulfurellaceae</taxon>
        <taxon>Desulfurella</taxon>
    </lineage>
</organism>
<dbReference type="AlphaFoldDB" id="A0A1X4XZ23"/>
<dbReference type="InterPro" id="IPR004841">
    <property type="entry name" value="AA-permease/SLC12A_dom"/>
</dbReference>
<feature type="transmembrane region" description="Helical" evidence="8">
    <location>
        <begin position="246"/>
        <end position="268"/>
    </location>
</feature>
<accession>A0A1X4XZ23</accession>
<comment type="subcellular location">
    <subcellularLocation>
        <location evidence="1">Cell membrane</location>
        <topology evidence="1">Multi-pass membrane protein</topology>
    </subcellularLocation>
</comment>
<dbReference type="GO" id="GO:0006865">
    <property type="term" value="P:amino acid transport"/>
    <property type="evidence" value="ECO:0007669"/>
    <property type="project" value="UniProtKB-KW"/>
</dbReference>
<comment type="caution">
    <text evidence="11">The sequence shown here is derived from an EMBL/GenBank/DDBJ whole genome shotgun (WGS) entry which is preliminary data.</text>
</comment>
<dbReference type="PIRSF" id="PIRSF006060">
    <property type="entry name" value="AA_transporter"/>
    <property type="match status" value="1"/>
</dbReference>
<keyword evidence="6 8" id="KW-1133">Transmembrane helix</keyword>
<dbReference type="OrthoDB" id="5442866at2"/>
<feature type="transmembrane region" description="Helical" evidence="8">
    <location>
        <begin position="364"/>
        <end position="384"/>
    </location>
</feature>
<evidence type="ECO:0000313" key="10">
    <source>
        <dbReference type="EMBL" id="OSS42715.1"/>
    </source>
</evidence>
<keyword evidence="12" id="KW-1185">Reference proteome</keyword>
<dbReference type="STRING" id="1562698.DESAMIL20_335"/>
<keyword evidence="7 8" id="KW-0472">Membrane</keyword>
<evidence type="ECO:0000256" key="6">
    <source>
        <dbReference type="ARBA" id="ARBA00022989"/>
    </source>
</evidence>
<protein>
    <submittedName>
        <fullName evidence="11">D-serine/D-alanine/glycine transporter</fullName>
    </submittedName>
</protein>
<feature type="transmembrane region" description="Helical" evidence="8">
    <location>
        <begin position="432"/>
        <end position="451"/>
    </location>
</feature>
<gene>
    <name evidence="11" type="ORF">DESAMIL20_335</name>
    <name evidence="10" type="ORF">DESAMIL20_411</name>
</gene>
<feature type="transmembrane region" description="Helical" evidence="8">
    <location>
        <begin position="207"/>
        <end position="226"/>
    </location>
</feature>
<dbReference type="GO" id="GO:0055085">
    <property type="term" value="P:transmembrane transport"/>
    <property type="evidence" value="ECO:0007669"/>
    <property type="project" value="InterPro"/>
</dbReference>
<reference evidence="11 12" key="1">
    <citation type="journal article" date="2017" name="Front. Microbiol.">
        <title>Genome Sequence of Desulfurella amilsii Strain TR1 and Comparative Genomics of Desulfurellaceae Family.</title>
        <authorList>
            <person name="Florentino A.P."/>
            <person name="Stams A.J."/>
            <person name="Sanchez-Andrea I."/>
        </authorList>
    </citation>
    <scope>NUCLEOTIDE SEQUENCE [LARGE SCALE GENOMIC DNA]</scope>
    <source>
        <strain evidence="11 12">TR1</strain>
    </source>
</reference>
<dbReference type="Proteomes" id="UP000194141">
    <property type="component" value="Unassembled WGS sequence"/>
</dbReference>
<keyword evidence="4 8" id="KW-0812">Transmembrane</keyword>
<keyword evidence="2" id="KW-0813">Transport</keyword>
<evidence type="ECO:0000259" key="9">
    <source>
        <dbReference type="Pfam" id="PF00324"/>
    </source>
</evidence>
<feature type="transmembrane region" description="Helical" evidence="8">
    <location>
        <begin position="100"/>
        <end position="125"/>
    </location>
</feature>
<dbReference type="PANTHER" id="PTHR43495:SF2">
    <property type="entry name" value="D-SERINE_D-ALANINE_GLYCINE TRANSPORTER"/>
    <property type="match status" value="1"/>
</dbReference>
<feature type="domain" description="Amino acid permease/ SLC12A" evidence="9">
    <location>
        <begin position="22"/>
        <end position="452"/>
    </location>
</feature>
<evidence type="ECO:0000256" key="3">
    <source>
        <dbReference type="ARBA" id="ARBA00022475"/>
    </source>
</evidence>
<evidence type="ECO:0000313" key="11">
    <source>
        <dbReference type="EMBL" id="OSS42791.1"/>
    </source>
</evidence>
<evidence type="ECO:0000256" key="1">
    <source>
        <dbReference type="ARBA" id="ARBA00004651"/>
    </source>
</evidence>
<name>A0A1X4XZ23_9BACT</name>
<dbReference type="PROSITE" id="PS00218">
    <property type="entry name" value="AMINO_ACID_PERMEASE_1"/>
    <property type="match status" value="1"/>
</dbReference>
<dbReference type="EMBL" id="MDSU01000004">
    <property type="protein sequence ID" value="OSS42791.1"/>
    <property type="molecule type" value="Genomic_DNA"/>
</dbReference>
<keyword evidence="3" id="KW-1003">Cell membrane</keyword>
<evidence type="ECO:0000313" key="12">
    <source>
        <dbReference type="Proteomes" id="UP000194141"/>
    </source>
</evidence>
<feature type="transmembrane region" description="Helical" evidence="8">
    <location>
        <begin position="288"/>
        <end position="317"/>
    </location>
</feature>
<dbReference type="InterPro" id="IPR004840">
    <property type="entry name" value="Amino_acid_permease_CS"/>
</dbReference>
<keyword evidence="5" id="KW-0029">Amino-acid transport</keyword>
<dbReference type="PANTHER" id="PTHR43495">
    <property type="entry name" value="GABA PERMEASE"/>
    <property type="match status" value="1"/>
</dbReference>
<dbReference type="EMBL" id="MDSU01000010">
    <property type="protein sequence ID" value="OSS42715.1"/>
    <property type="molecule type" value="Genomic_DNA"/>
</dbReference>
<evidence type="ECO:0000256" key="4">
    <source>
        <dbReference type="ARBA" id="ARBA00022692"/>
    </source>
</evidence>
<evidence type="ECO:0000256" key="2">
    <source>
        <dbReference type="ARBA" id="ARBA00022448"/>
    </source>
</evidence>
<feature type="transmembrane region" description="Helical" evidence="8">
    <location>
        <begin position="131"/>
        <end position="152"/>
    </location>
</feature>
<dbReference type="FunFam" id="1.20.1740.10:FF:000001">
    <property type="entry name" value="Amino acid permease"/>
    <property type="match status" value="1"/>
</dbReference>
<evidence type="ECO:0000256" key="5">
    <source>
        <dbReference type="ARBA" id="ARBA00022970"/>
    </source>
</evidence>
<proteinExistence type="predicted"/>